<dbReference type="GO" id="GO:0015485">
    <property type="term" value="F:cholesterol binding"/>
    <property type="evidence" value="ECO:0007669"/>
    <property type="project" value="TreeGrafter"/>
</dbReference>
<dbReference type="SUPFAM" id="SSF82866">
    <property type="entry name" value="Multidrug efflux transporter AcrB transmembrane domain"/>
    <property type="match status" value="2"/>
</dbReference>
<proteinExistence type="inferred from homology"/>
<comment type="subcellular location">
    <subcellularLocation>
        <location evidence="1">Endomembrane system</location>
        <topology evidence="1">Multi-pass membrane protein</topology>
    </subcellularLocation>
</comment>
<keyword evidence="19" id="KW-1185">Reference proteome</keyword>
<dbReference type="Proteomes" id="UP000747542">
    <property type="component" value="Unassembled WGS sequence"/>
</dbReference>
<keyword evidence="10 16" id="KW-0472">Membrane</keyword>
<evidence type="ECO:0000256" key="3">
    <source>
        <dbReference type="ARBA" id="ARBA00022448"/>
    </source>
</evidence>
<keyword evidence="4" id="KW-0153">Cholesterol metabolism</keyword>
<keyword evidence="3" id="KW-0813">Transport</keyword>
<feature type="transmembrane region" description="Helical" evidence="16">
    <location>
        <begin position="789"/>
        <end position="812"/>
    </location>
</feature>
<organism evidence="18 19">
    <name type="scientific">Homarus americanus</name>
    <name type="common">American lobster</name>
    <dbReference type="NCBI Taxonomy" id="6706"/>
    <lineage>
        <taxon>Eukaryota</taxon>
        <taxon>Metazoa</taxon>
        <taxon>Ecdysozoa</taxon>
        <taxon>Arthropoda</taxon>
        <taxon>Crustacea</taxon>
        <taxon>Multicrustacea</taxon>
        <taxon>Malacostraca</taxon>
        <taxon>Eumalacostraca</taxon>
        <taxon>Eucarida</taxon>
        <taxon>Decapoda</taxon>
        <taxon>Pleocyemata</taxon>
        <taxon>Astacidea</taxon>
        <taxon>Nephropoidea</taxon>
        <taxon>Nephropidae</taxon>
        <taxon>Homarus</taxon>
    </lineage>
</organism>
<evidence type="ECO:0000313" key="19">
    <source>
        <dbReference type="Proteomes" id="UP000747542"/>
    </source>
</evidence>
<dbReference type="GO" id="GO:0042632">
    <property type="term" value="P:cholesterol homeostasis"/>
    <property type="evidence" value="ECO:0007669"/>
    <property type="project" value="TreeGrafter"/>
</dbReference>
<feature type="transmembrane region" description="Helical" evidence="16">
    <location>
        <begin position="608"/>
        <end position="632"/>
    </location>
</feature>
<dbReference type="InterPro" id="IPR000731">
    <property type="entry name" value="SSD"/>
</dbReference>
<keyword evidence="9" id="KW-0443">Lipid metabolism</keyword>
<keyword evidence="6" id="KW-0732">Signal</keyword>
<dbReference type="InterPro" id="IPR004765">
    <property type="entry name" value="NPC1-like"/>
</dbReference>
<keyword evidence="14" id="KW-0753">Steroid metabolism</keyword>
<gene>
    <name evidence="18" type="primary">Npc1-L4</name>
    <name evidence="18" type="ORF">Hamer_G021475</name>
</gene>
<comment type="similarity">
    <text evidence="2">Belongs to the patched family.</text>
</comment>
<dbReference type="InterPro" id="IPR032190">
    <property type="entry name" value="NPC1_N"/>
</dbReference>
<evidence type="ECO:0000256" key="10">
    <source>
        <dbReference type="ARBA" id="ARBA00023136"/>
    </source>
</evidence>
<keyword evidence="13" id="KW-0325">Glycoprotein</keyword>
<feature type="transmembrane region" description="Helical" evidence="16">
    <location>
        <begin position="299"/>
        <end position="320"/>
    </location>
</feature>
<dbReference type="GO" id="GO:0008203">
    <property type="term" value="P:cholesterol metabolic process"/>
    <property type="evidence" value="ECO:0007669"/>
    <property type="project" value="UniProtKB-KW"/>
</dbReference>
<evidence type="ECO:0000313" key="18">
    <source>
        <dbReference type="EMBL" id="KAG7165268.1"/>
    </source>
</evidence>
<dbReference type="GO" id="GO:0005319">
    <property type="term" value="F:lipid transporter activity"/>
    <property type="evidence" value="ECO:0007669"/>
    <property type="project" value="InterPro"/>
</dbReference>
<dbReference type="NCBIfam" id="TIGR00917">
    <property type="entry name" value="2A060601"/>
    <property type="match status" value="1"/>
</dbReference>
<evidence type="ECO:0000256" key="13">
    <source>
        <dbReference type="ARBA" id="ARBA00023180"/>
    </source>
</evidence>
<evidence type="ECO:0000256" key="15">
    <source>
        <dbReference type="ARBA" id="ARBA00034049"/>
    </source>
</evidence>
<feature type="transmembrane region" description="Helical" evidence="16">
    <location>
        <begin position="681"/>
        <end position="708"/>
    </location>
</feature>
<dbReference type="GO" id="GO:0030299">
    <property type="term" value="P:intestinal cholesterol absorption"/>
    <property type="evidence" value="ECO:0007669"/>
    <property type="project" value="TreeGrafter"/>
</dbReference>
<dbReference type="InterPro" id="IPR053956">
    <property type="entry name" value="NPC1_MLD"/>
</dbReference>
<dbReference type="EMBL" id="JAHLQT010024416">
    <property type="protein sequence ID" value="KAG7165268.1"/>
    <property type="molecule type" value="Genomic_DNA"/>
</dbReference>
<feature type="transmembrane region" description="Helical" evidence="16">
    <location>
        <begin position="265"/>
        <end position="287"/>
    </location>
</feature>
<feature type="domain" description="SSD" evidence="17">
    <location>
        <begin position="574"/>
        <end position="739"/>
    </location>
</feature>
<name>A0A8J5K2C3_HOMAM</name>
<comment type="caution">
    <text evidence="18">The sequence shown here is derived from an EMBL/GenBank/DDBJ whole genome shotgun (WGS) entry which is preliminary data.</text>
</comment>
<evidence type="ECO:0000256" key="12">
    <source>
        <dbReference type="ARBA" id="ARBA00023166"/>
    </source>
</evidence>
<dbReference type="InterPro" id="IPR053958">
    <property type="entry name" value="HMGCR/SNAP/NPC1-like_SSD"/>
</dbReference>
<feature type="transmembrane region" description="Helical" evidence="16">
    <location>
        <begin position="827"/>
        <end position="845"/>
    </location>
</feature>
<feature type="transmembrane region" description="Helical" evidence="16">
    <location>
        <begin position="1064"/>
        <end position="1096"/>
    </location>
</feature>
<feature type="transmembrane region" description="Helical" evidence="16">
    <location>
        <begin position="638"/>
        <end position="660"/>
    </location>
</feature>
<evidence type="ECO:0000256" key="8">
    <source>
        <dbReference type="ARBA" id="ARBA00023055"/>
    </source>
</evidence>
<evidence type="ECO:0000256" key="6">
    <source>
        <dbReference type="ARBA" id="ARBA00022729"/>
    </source>
</evidence>
<comment type="catalytic activity">
    <reaction evidence="15">
        <text>cholesterol(in) = cholesterol(out)</text>
        <dbReference type="Rhea" id="RHEA:39747"/>
        <dbReference type="ChEBI" id="CHEBI:16113"/>
    </reaction>
</comment>
<dbReference type="PANTHER" id="PTHR45727:SF2">
    <property type="entry name" value="NPC INTRACELLULAR CHOLESTEROL TRANSPORTER 1"/>
    <property type="match status" value="1"/>
</dbReference>
<evidence type="ECO:0000256" key="14">
    <source>
        <dbReference type="ARBA" id="ARBA00023221"/>
    </source>
</evidence>
<dbReference type="Pfam" id="PF16414">
    <property type="entry name" value="NPC1_N"/>
    <property type="match status" value="1"/>
</dbReference>
<dbReference type="Pfam" id="PF22314">
    <property type="entry name" value="NPC1_MLD"/>
    <property type="match status" value="1"/>
</dbReference>
<reference evidence="18" key="1">
    <citation type="journal article" date="2021" name="Sci. Adv.">
        <title>The American lobster genome reveals insights on longevity, neural, and immune adaptations.</title>
        <authorList>
            <person name="Polinski J.M."/>
            <person name="Zimin A.V."/>
            <person name="Clark K.F."/>
            <person name="Kohn A.B."/>
            <person name="Sadowski N."/>
            <person name="Timp W."/>
            <person name="Ptitsyn A."/>
            <person name="Khanna P."/>
            <person name="Romanova D.Y."/>
            <person name="Williams P."/>
            <person name="Greenwood S.J."/>
            <person name="Moroz L.L."/>
            <person name="Walt D.R."/>
            <person name="Bodnar A.G."/>
        </authorList>
    </citation>
    <scope>NUCLEOTIDE SEQUENCE</scope>
    <source>
        <strain evidence="18">GMGI-L3</strain>
    </source>
</reference>
<evidence type="ECO:0000256" key="1">
    <source>
        <dbReference type="ARBA" id="ARBA00004127"/>
    </source>
</evidence>
<evidence type="ECO:0000256" key="11">
    <source>
        <dbReference type="ARBA" id="ARBA00023157"/>
    </source>
</evidence>
<keyword evidence="5 16" id="KW-0812">Transmembrane</keyword>
<keyword evidence="11" id="KW-1015">Disulfide bond</keyword>
<protein>
    <submittedName>
        <fullName evidence="18">NPC intracellular cholesterol transporter 1-like 4</fullName>
    </submittedName>
</protein>
<dbReference type="GO" id="GO:0005886">
    <property type="term" value="C:plasma membrane"/>
    <property type="evidence" value="ECO:0007669"/>
    <property type="project" value="TreeGrafter"/>
</dbReference>
<dbReference type="PANTHER" id="PTHR45727">
    <property type="entry name" value="NPC INTRACELLULAR CHOLESTEROL TRANSPORTER 1"/>
    <property type="match status" value="1"/>
</dbReference>
<evidence type="ECO:0000256" key="9">
    <source>
        <dbReference type="ARBA" id="ARBA00023098"/>
    </source>
</evidence>
<keyword evidence="8" id="KW-0445">Lipid transport</keyword>
<dbReference type="GO" id="GO:0012505">
    <property type="term" value="C:endomembrane system"/>
    <property type="evidence" value="ECO:0007669"/>
    <property type="project" value="UniProtKB-SubCell"/>
</dbReference>
<evidence type="ECO:0000256" key="16">
    <source>
        <dbReference type="SAM" id="Phobius"/>
    </source>
</evidence>
<evidence type="ECO:0000256" key="7">
    <source>
        <dbReference type="ARBA" id="ARBA00022989"/>
    </source>
</evidence>
<dbReference type="Gene3D" id="1.20.1640.10">
    <property type="entry name" value="Multidrug efflux transporter AcrB transmembrane domain"/>
    <property type="match status" value="2"/>
</dbReference>
<sequence>MSVSGQDEGGTCVWYGQCGQNPDASGGHMANCPYTGPPKPMDPITQGKLASLCPEFVAAITPSDPAANISTCCDPDQVTTLNQQMATGLGLLQRCPSCVRNFRQLFCHMTCSPHQNDFMFAKVIKNATDTKKPVITTLAVHVTEEFVDGVYTSCKDVAMPSANEKAMSIMCGKWGTYYCTGERWFNFMGSVANSFAPFQIDYIYKESTNTTFKPFNETITPCSAAISNDSRACSCLDCEASCPQPSPLPPLPQPFTIYGVDGLEVVMALVFLLITSTFLTIYVCHSCRSQSIDICAEHPWTVLIVGLLVSVGLSVGIIFLKVTTDPVELWAAPNSRSRIEKEFFDKNFEPFYRTEMLIIRPVGIGSVSHQTPDGQEMWGPVFNMTFLQEVLKLQNHITGNILGRVNKEEVSLQDICFKPLSPTNNNCTIQSVLNYFQNDPGNLNISSEDAFGHEVNYLNHLDSCFRNPVSPIEEQLGIPCLGEYGGPVFPFIALGGFLNGSQDLGANPPYKNATALVITLVVNNFYDKDKIAEAMAWEEAFLQFMKNFSHPMMDIAYTAERAIQDELKRESEGDIITILISYCIMFAYIALALGDFTRCSRLLVDSKITLGLGGVLIVLISVSSSVGFYGYIGVPATLIIIEVIPFLVLAVGVDNMFILVQTYQRESRRPTETRSDHIGRVVGQVAPTILLASCSEAACFFLGALSGMPAVHAFALYAGLALTIDFLLQVTCFVSLVALDAKRQEENRFDILCCVRGSDKEGTSQEGSLQKVFKYVYTPALLSRVVRPAVMIVFFGWFCSSIAVLPKIVIGLDQELSMPDDSYLQKYFVYLSEFLSVGPPVYFVLKGNFHFNNFSEQNKICGTVDCNSDSLSTQVYIASLLSNRTFVAQPASSWLDDYMDWSLFNIDGEAGNPCCRVREDGSFCPASSYDDCAHCNISVIDDGLRPDPTSFMEYLPFFLEDVPSEDCPKAGHAAYGQAVNIITNPDNETSVGASYFMTYHTILKSSHDYYAALEWARDISQNITMTINKGLEQPQYEVFPYSVFYVFYEQYLTMWEDVLKSLGISLVTVLLVSIVLSGLDVASSCMVIITIMMILVNLGGLMYWWDISLNAVSLVNLVMAQQPIVRDDRRKQRRNWRSRSRNAAGSRKCRQGFKLRAQRRLNLVIPSQNWWPKSNRCRIQKRQWSRIAESFHGSMSLNEEVPDLQHPINISAVDTHIIQPDIHPSYGGTDNEAFT</sequence>
<feature type="transmembrane region" description="Helical" evidence="16">
    <location>
        <begin position="714"/>
        <end position="739"/>
    </location>
</feature>
<dbReference type="FunFam" id="1.20.1640.10:FF:000008">
    <property type="entry name" value="NPC intracellular cholesterol transporter 1"/>
    <property type="match status" value="1"/>
</dbReference>
<evidence type="ECO:0000256" key="4">
    <source>
        <dbReference type="ARBA" id="ARBA00022548"/>
    </source>
</evidence>
<evidence type="ECO:0000256" key="5">
    <source>
        <dbReference type="ARBA" id="ARBA00022692"/>
    </source>
</evidence>
<dbReference type="AlphaFoldDB" id="A0A8J5K2C3"/>
<dbReference type="GO" id="GO:0015918">
    <property type="term" value="P:sterol transport"/>
    <property type="evidence" value="ECO:0007669"/>
    <property type="project" value="TreeGrafter"/>
</dbReference>
<dbReference type="PROSITE" id="PS50156">
    <property type="entry name" value="SSD"/>
    <property type="match status" value="1"/>
</dbReference>
<keyword evidence="12" id="KW-1207">Sterol metabolism</keyword>
<evidence type="ECO:0000259" key="17">
    <source>
        <dbReference type="PROSITE" id="PS50156"/>
    </source>
</evidence>
<dbReference type="Pfam" id="PF12349">
    <property type="entry name" value="Sterol-sensing"/>
    <property type="match status" value="1"/>
</dbReference>
<feature type="transmembrane region" description="Helical" evidence="16">
    <location>
        <begin position="575"/>
        <end position="596"/>
    </location>
</feature>
<keyword evidence="7 16" id="KW-1133">Transmembrane helix</keyword>
<evidence type="ECO:0000256" key="2">
    <source>
        <dbReference type="ARBA" id="ARBA00005585"/>
    </source>
</evidence>
<accession>A0A8J5K2C3</accession>